<evidence type="ECO:0000313" key="3">
    <source>
        <dbReference type="Proteomes" id="UP000035642"/>
    </source>
</evidence>
<evidence type="ECO:0000256" key="1">
    <source>
        <dbReference type="SAM" id="Coils"/>
    </source>
</evidence>
<feature type="region of interest" description="Disordered" evidence="2">
    <location>
        <begin position="1"/>
        <end position="33"/>
    </location>
</feature>
<feature type="coiled-coil region" evidence="1">
    <location>
        <begin position="133"/>
        <end position="188"/>
    </location>
</feature>
<keyword evidence="1" id="KW-0175">Coiled coil</keyword>
<keyword evidence="3" id="KW-1185">Reference proteome</keyword>
<reference evidence="3" key="1">
    <citation type="submission" date="2012-09" db="EMBL/GenBank/DDBJ databases">
        <authorList>
            <person name="Martin A.A."/>
        </authorList>
    </citation>
    <scope>NUCLEOTIDE SEQUENCE</scope>
</reference>
<dbReference type="WBParaSite" id="ACAC_0001393601-mRNA-1">
    <property type="protein sequence ID" value="ACAC_0001393601-mRNA-1"/>
    <property type="gene ID" value="ACAC_0001393601"/>
</dbReference>
<evidence type="ECO:0000313" key="4">
    <source>
        <dbReference type="WBParaSite" id="ACAC_0001393601-mRNA-1"/>
    </source>
</evidence>
<name>A0A0K0DQ97_ANGCA</name>
<organism evidence="3 4">
    <name type="scientific">Angiostrongylus cantonensis</name>
    <name type="common">Rat lungworm</name>
    <dbReference type="NCBI Taxonomy" id="6313"/>
    <lineage>
        <taxon>Eukaryota</taxon>
        <taxon>Metazoa</taxon>
        <taxon>Ecdysozoa</taxon>
        <taxon>Nematoda</taxon>
        <taxon>Chromadorea</taxon>
        <taxon>Rhabditida</taxon>
        <taxon>Rhabditina</taxon>
        <taxon>Rhabditomorpha</taxon>
        <taxon>Strongyloidea</taxon>
        <taxon>Metastrongylidae</taxon>
        <taxon>Angiostrongylus</taxon>
    </lineage>
</organism>
<reference evidence="4" key="2">
    <citation type="submission" date="2017-02" db="UniProtKB">
        <authorList>
            <consortium name="WormBaseParasite"/>
        </authorList>
    </citation>
    <scope>IDENTIFICATION</scope>
</reference>
<dbReference type="AlphaFoldDB" id="A0A0K0DQ97"/>
<evidence type="ECO:0000256" key="2">
    <source>
        <dbReference type="SAM" id="MobiDB-lite"/>
    </source>
</evidence>
<sequence length="200" mass="22132">MSGTGRRAVEDDENVPSGASTLSPHEMSEETSLHEIRVANAVSIGPGNYRLPLPKAPLFASLAVNPVLRSPRRDASSTKLHEAELPSLSVEQKIEVDGYEKDANTGDYDYASGDVLSPFLGTESRGVISGAALRILQEENEYLEEQLDATFLRIKELETLLSERNRYMENLESENGRLSADCQNLKEALGKELENFRKCF</sequence>
<accession>A0A0K0DQ97</accession>
<proteinExistence type="predicted"/>
<dbReference type="Proteomes" id="UP000035642">
    <property type="component" value="Unassembled WGS sequence"/>
</dbReference>
<protein>
    <submittedName>
        <fullName evidence="4">HAP1 N-terminal domain-containing protein</fullName>
    </submittedName>
</protein>